<protein>
    <submittedName>
        <fullName evidence="1">Uncharacterized protein</fullName>
    </submittedName>
</protein>
<reference evidence="2 4" key="2">
    <citation type="submission" date="2018-06" db="EMBL/GenBank/DDBJ databases">
        <authorList>
            <consortium name="Pathogen Informatics"/>
            <person name="Doyle S."/>
        </authorList>
    </citation>
    <scope>NUCLEOTIDE SEQUENCE [LARGE SCALE GENOMIC DNA]</scope>
    <source>
        <strain evidence="2 4">NCTC11224</strain>
    </source>
</reference>
<evidence type="ECO:0000313" key="3">
    <source>
        <dbReference type="Proteomes" id="UP000095512"/>
    </source>
</evidence>
<organism evidence="1 3">
    <name type="scientific">Enterocloster clostridioformis</name>
    <dbReference type="NCBI Taxonomy" id="1531"/>
    <lineage>
        <taxon>Bacteria</taxon>
        <taxon>Bacillati</taxon>
        <taxon>Bacillota</taxon>
        <taxon>Clostridia</taxon>
        <taxon>Lachnospirales</taxon>
        <taxon>Lachnospiraceae</taxon>
        <taxon>Enterocloster</taxon>
    </lineage>
</organism>
<sequence>MVSYLMCIPGSILLLFMTRNDCKDHASTFLTKNNIN</sequence>
<name>A0A174N1D0_9FIRM</name>
<evidence type="ECO:0000313" key="2">
    <source>
        <dbReference type="EMBL" id="SQB11286.1"/>
    </source>
</evidence>
<accession>A0A174N1D0</accession>
<reference evidence="1 3" key="1">
    <citation type="submission" date="2015-09" db="EMBL/GenBank/DDBJ databases">
        <authorList>
            <consortium name="Pathogen Informatics"/>
        </authorList>
    </citation>
    <scope>NUCLEOTIDE SEQUENCE [LARGE SCALE GENOMIC DNA]</scope>
    <source>
        <strain evidence="1 3">2789STDY5834865</strain>
    </source>
</reference>
<keyword evidence="4" id="KW-1185">Reference proteome</keyword>
<dbReference type="AlphaFoldDB" id="A0A174N1D0"/>
<evidence type="ECO:0000313" key="4">
    <source>
        <dbReference type="Proteomes" id="UP000251853"/>
    </source>
</evidence>
<dbReference type="Proteomes" id="UP000251853">
    <property type="component" value="Unassembled WGS sequence"/>
</dbReference>
<proteinExistence type="predicted"/>
<dbReference type="EMBL" id="UAVW01000009">
    <property type="protein sequence ID" value="SQB11286.1"/>
    <property type="molecule type" value="Genomic_DNA"/>
</dbReference>
<evidence type="ECO:0000313" key="1">
    <source>
        <dbReference type="EMBL" id="CUP42504.1"/>
    </source>
</evidence>
<dbReference type="EMBL" id="CZAB01000033">
    <property type="protein sequence ID" value="CUP42504.1"/>
    <property type="molecule type" value="Genomic_DNA"/>
</dbReference>
<dbReference type="Proteomes" id="UP000095512">
    <property type="component" value="Unassembled WGS sequence"/>
</dbReference>
<gene>
    <name evidence="1" type="ORF">ERS852480_03303</name>
    <name evidence="2" type="ORF">NCTC11224_02643</name>
</gene>